<feature type="domain" description="Amidohydrolase-related" evidence="7">
    <location>
        <begin position="56"/>
        <end position="460"/>
    </location>
</feature>
<comment type="similarity">
    <text evidence="2">Belongs to the metallo-dependent hydrolases superfamily. Hydantoinase/dihydropyrimidinase family.</text>
</comment>
<keyword evidence="3" id="KW-0479">Metal-binding</keyword>
<evidence type="ECO:0000256" key="3">
    <source>
        <dbReference type="ARBA" id="ARBA00022723"/>
    </source>
</evidence>
<dbReference type="InterPro" id="IPR032466">
    <property type="entry name" value="Metal_Hydrolase"/>
</dbReference>
<evidence type="ECO:0000256" key="4">
    <source>
        <dbReference type="ARBA" id="ARBA00022801"/>
    </source>
</evidence>
<evidence type="ECO:0000256" key="1">
    <source>
        <dbReference type="ARBA" id="ARBA00001947"/>
    </source>
</evidence>
<protein>
    <recommendedName>
        <fullName evidence="6">dihydropyrimidinase</fullName>
        <ecNumber evidence="6">3.5.2.2</ecNumber>
    </recommendedName>
</protein>
<evidence type="ECO:0000313" key="8">
    <source>
        <dbReference type="EMBL" id="KAL2825835.1"/>
    </source>
</evidence>
<sequence length="500" mass="54707">MAMEIDLIITHATIATASDILPNTDIAISNGKIALLGTNLPSLFPTSPTLSAAGAYVLPGGIDSHVHLQQDNSPTGDTWETGTRSAIAGGTTTVLAFASQKRTDESLFPVVQEYHRRAAGNAYCDYGFHLILANPSEKILSEELPLLVKDEGITSVKLYMTYQPMRLHDLELLDVMSATRALGMTTMVHAENADMIDWMTRKLEARGRTEPYAHALARPNIAEDEATYRVLALAELADVPILIVHMSSKVAAGHVRRAQTALLPVHAETCPHYLFFTSEKLRGENFHGAMCVCSPALREDPMDLGAMWEGLANGTFTTFSSDHAPSKFDHPLGKKKGTATFTQIPNGLPGVETRMPSLFCNGVLTGRLSVQKFVELTASNPAKLYGLSDRKGTIAPGYDADLVIWYPTAEQAAKHGTPDTVMKPFNLKNEMLHHDIDYTPFEGMEFTNWPRYTILRGKVVWNRDEGGVVGGVGDGGYLKRGRSTLSRPRGVFVNEFNPHE</sequence>
<dbReference type="InterPro" id="IPR006680">
    <property type="entry name" value="Amidohydro-rel"/>
</dbReference>
<dbReference type="Gene3D" id="3.20.20.140">
    <property type="entry name" value="Metal-dependent hydrolases"/>
    <property type="match status" value="1"/>
</dbReference>
<gene>
    <name evidence="8" type="ORF">BDW59DRAFT_161501</name>
</gene>
<evidence type="ECO:0000256" key="6">
    <source>
        <dbReference type="ARBA" id="ARBA00039113"/>
    </source>
</evidence>
<dbReference type="InterPro" id="IPR050378">
    <property type="entry name" value="Metallo-dep_Hydrolases_sf"/>
</dbReference>
<dbReference type="SUPFAM" id="SSF51338">
    <property type="entry name" value="Composite domain of metallo-dependent hydrolases"/>
    <property type="match status" value="2"/>
</dbReference>
<dbReference type="Proteomes" id="UP001610335">
    <property type="component" value="Unassembled WGS sequence"/>
</dbReference>
<reference evidence="8 9" key="1">
    <citation type="submission" date="2024-07" db="EMBL/GenBank/DDBJ databases">
        <title>Section-level genome sequencing and comparative genomics of Aspergillus sections Usti and Cavernicolus.</title>
        <authorList>
            <consortium name="Lawrence Berkeley National Laboratory"/>
            <person name="Nybo J.L."/>
            <person name="Vesth T.C."/>
            <person name="Theobald S."/>
            <person name="Frisvad J.C."/>
            <person name="Larsen T.O."/>
            <person name="Kjaerboelling I."/>
            <person name="Rothschild-Mancinelli K."/>
            <person name="Lyhne E.K."/>
            <person name="Kogle M.E."/>
            <person name="Barry K."/>
            <person name="Clum A."/>
            <person name="Na H."/>
            <person name="Ledsgaard L."/>
            <person name="Lin J."/>
            <person name="Lipzen A."/>
            <person name="Kuo A."/>
            <person name="Riley R."/>
            <person name="Mondo S."/>
            <person name="LaButti K."/>
            <person name="Haridas S."/>
            <person name="Pangalinan J."/>
            <person name="Salamov A.A."/>
            <person name="Simmons B.A."/>
            <person name="Magnuson J.K."/>
            <person name="Chen J."/>
            <person name="Drula E."/>
            <person name="Henrissat B."/>
            <person name="Wiebenga A."/>
            <person name="Lubbers R.J."/>
            <person name="Gomes A.C."/>
            <person name="Makela M.R."/>
            <person name="Stajich J."/>
            <person name="Grigoriev I.V."/>
            <person name="Mortensen U.H."/>
            <person name="De vries R.P."/>
            <person name="Baker S.E."/>
            <person name="Andersen M.R."/>
        </authorList>
    </citation>
    <scope>NUCLEOTIDE SEQUENCE [LARGE SCALE GENOMIC DNA]</scope>
    <source>
        <strain evidence="8 9">CBS 600.67</strain>
    </source>
</reference>
<dbReference type="NCBIfam" id="TIGR02033">
    <property type="entry name" value="D-hydantoinase"/>
    <property type="match status" value="1"/>
</dbReference>
<dbReference type="PANTHER" id="PTHR11647:SF1">
    <property type="entry name" value="COLLAPSIN RESPONSE MEDIATOR PROTEIN"/>
    <property type="match status" value="1"/>
</dbReference>
<dbReference type="SUPFAM" id="SSF51556">
    <property type="entry name" value="Metallo-dependent hydrolases"/>
    <property type="match status" value="1"/>
</dbReference>
<accession>A0ABR4IDL5</accession>
<comment type="caution">
    <text evidence="8">The sequence shown here is derived from an EMBL/GenBank/DDBJ whole genome shotgun (WGS) entry which is preliminary data.</text>
</comment>
<dbReference type="CDD" id="cd01314">
    <property type="entry name" value="D-HYD"/>
    <property type="match status" value="1"/>
</dbReference>
<dbReference type="InterPro" id="IPR011778">
    <property type="entry name" value="Hydantoinase/dihydroPyrase"/>
</dbReference>
<name>A0ABR4IDL5_9EURO</name>
<dbReference type="EMBL" id="JBFXLS010000034">
    <property type="protein sequence ID" value="KAL2825835.1"/>
    <property type="molecule type" value="Genomic_DNA"/>
</dbReference>
<keyword evidence="9" id="KW-1185">Reference proteome</keyword>
<dbReference type="Pfam" id="PF01979">
    <property type="entry name" value="Amidohydro_1"/>
    <property type="match status" value="1"/>
</dbReference>
<comment type="catalytic activity">
    <reaction evidence="5">
        <text>5,6-dihydrouracil + H2O = 3-(carbamoylamino)propanoate + H(+)</text>
        <dbReference type="Rhea" id="RHEA:16121"/>
        <dbReference type="ChEBI" id="CHEBI:11892"/>
        <dbReference type="ChEBI" id="CHEBI:15377"/>
        <dbReference type="ChEBI" id="CHEBI:15378"/>
        <dbReference type="ChEBI" id="CHEBI:15901"/>
        <dbReference type="EC" id="3.5.2.2"/>
    </reaction>
</comment>
<evidence type="ECO:0000256" key="5">
    <source>
        <dbReference type="ARBA" id="ARBA00036696"/>
    </source>
</evidence>
<dbReference type="EC" id="3.5.2.2" evidence="6"/>
<organism evidence="8 9">
    <name type="scientific">Aspergillus cavernicola</name>
    <dbReference type="NCBI Taxonomy" id="176166"/>
    <lineage>
        <taxon>Eukaryota</taxon>
        <taxon>Fungi</taxon>
        <taxon>Dikarya</taxon>
        <taxon>Ascomycota</taxon>
        <taxon>Pezizomycotina</taxon>
        <taxon>Eurotiomycetes</taxon>
        <taxon>Eurotiomycetidae</taxon>
        <taxon>Eurotiales</taxon>
        <taxon>Aspergillaceae</taxon>
        <taxon>Aspergillus</taxon>
        <taxon>Aspergillus subgen. Nidulantes</taxon>
    </lineage>
</organism>
<proteinExistence type="inferred from homology"/>
<evidence type="ECO:0000259" key="7">
    <source>
        <dbReference type="Pfam" id="PF01979"/>
    </source>
</evidence>
<comment type="cofactor">
    <cofactor evidence="1">
        <name>Zn(2+)</name>
        <dbReference type="ChEBI" id="CHEBI:29105"/>
    </cofactor>
</comment>
<evidence type="ECO:0000313" key="9">
    <source>
        <dbReference type="Proteomes" id="UP001610335"/>
    </source>
</evidence>
<dbReference type="PANTHER" id="PTHR11647">
    <property type="entry name" value="HYDRANTOINASE/DIHYDROPYRIMIDINASE FAMILY MEMBER"/>
    <property type="match status" value="1"/>
</dbReference>
<dbReference type="InterPro" id="IPR011059">
    <property type="entry name" value="Metal-dep_hydrolase_composite"/>
</dbReference>
<evidence type="ECO:0000256" key="2">
    <source>
        <dbReference type="ARBA" id="ARBA00008829"/>
    </source>
</evidence>
<keyword evidence="4" id="KW-0378">Hydrolase</keyword>